<dbReference type="RefSeq" id="WP_108685728.1">
    <property type="nucleotide sequence ID" value="NZ_QCYK01000001.1"/>
</dbReference>
<keyword evidence="1" id="KW-1133">Transmembrane helix</keyword>
<keyword evidence="4" id="KW-1185">Reference proteome</keyword>
<evidence type="ECO:0000259" key="2">
    <source>
        <dbReference type="Pfam" id="PF06580"/>
    </source>
</evidence>
<dbReference type="GO" id="GO:0016020">
    <property type="term" value="C:membrane"/>
    <property type="evidence" value="ECO:0007669"/>
    <property type="project" value="InterPro"/>
</dbReference>
<dbReference type="Pfam" id="PF06580">
    <property type="entry name" value="His_kinase"/>
    <property type="match status" value="1"/>
</dbReference>
<dbReference type="InterPro" id="IPR010559">
    <property type="entry name" value="Sig_transdc_His_kin_internal"/>
</dbReference>
<feature type="domain" description="Signal transduction histidine kinase internal region" evidence="2">
    <location>
        <begin position="161"/>
        <end position="240"/>
    </location>
</feature>
<organism evidence="3 4">
    <name type="scientific">Chitinophaga parva</name>
    <dbReference type="NCBI Taxonomy" id="2169414"/>
    <lineage>
        <taxon>Bacteria</taxon>
        <taxon>Pseudomonadati</taxon>
        <taxon>Bacteroidota</taxon>
        <taxon>Chitinophagia</taxon>
        <taxon>Chitinophagales</taxon>
        <taxon>Chitinophagaceae</taxon>
        <taxon>Chitinophaga</taxon>
    </lineage>
</organism>
<feature type="transmembrane region" description="Helical" evidence="1">
    <location>
        <begin position="41"/>
        <end position="64"/>
    </location>
</feature>
<gene>
    <name evidence="3" type="ORF">DCC81_06375</name>
</gene>
<reference evidence="3 4" key="1">
    <citation type="submission" date="2018-04" db="EMBL/GenBank/DDBJ databases">
        <title>Chitinophaga fuyangensis sp. nov., isolated from soil in a chemical factory.</title>
        <authorList>
            <person name="Chen K."/>
        </authorList>
    </citation>
    <scope>NUCLEOTIDE SEQUENCE [LARGE SCALE GENOMIC DNA]</scope>
    <source>
        <strain evidence="3 4">LY-1</strain>
    </source>
</reference>
<evidence type="ECO:0000256" key="1">
    <source>
        <dbReference type="SAM" id="Phobius"/>
    </source>
</evidence>
<keyword evidence="1" id="KW-0812">Transmembrane</keyword>
<accession>A0A2T7BN60</accession>
<proteinExistence type="predicted"/>
<feature type="transmembrane region" description="Helical" evidence="1">
    <location>
        <begin position="76"/>
        <end position="96"/>
    </location>
</feature>
<keyword evidence="3" id="KW-0808">Transferase</keyword>
<dbReference type="AlphaFoldDB" id="A0A2T7BN60"/>
<evidence type="ECO:0000313" key="4">
    <source>
        <dbReference type="Proteomes" id="UP000244450"/>
    </source>
</evidence>
<keyword evidence="1" id="KW-0472">Membrane</keyword>
<dbReference type="GO" id="GO:0000155">
    <property type="term" value="F:phosphorelay sensor kinase activity"/>
    <property type="evidence" value="ECO:0007669"/>
    <property type="project" value="InterPro"/>
</dbReference>
<dbReference type="InterPro" id="IPR050640">
    <property type="entry name" value="Bact_2-comp_sensor_kinase"/>
</dbReference>
<protein>
    <submittedName>
        <fullName evidence="3">Histidine kinase</fullName>
    </submittedName>
</protein>
<dbReference type="EMBL" id="QCYK01000001">
    <property type="protein sequence ID" value="PUZ29089.1"/>
    <property type="molecule type" value="Genomic_DNA"/>
</dbReference>
<dbReference type="Gene3D" id="3.30.565.10">
    <property type="entry name" value="Histidine kinase-like ATPase, C-terminal domain"/>
    <property type="match status" value="1"/>
</dbReference>
<name>A0A2T7BN60_9BACT</name>
<dbReference type="PANTHER" id="PTHR34220:SF7">
    <property type="entry name" value="SENSOR HISTIDINE KINASE YPDA"/>
    <property type="match status" value="1"/>
</dbReference>
<sequence>MKRILLHILFWTVYLLQDSIMQFTWTVAPLPRISDAERMRLAIIAATVVAIPKAIFSYFVIYFIFPQALKYPGRRWQLAALTTVVLAVLILIHRYINYYLVGPVIYGGAIRSIPVLNLAYLLLTVMDFGFVSGFAFTFKLLRMQLTGKEREKALVQDKLQTELKFLRNQTNPHFLFNTLNNIYALARKRSEKTPEMILKLSKLLRFMLYESGKGSICIAEEIRIIEDYLELQKLRFNERLRIHFHKQADEEGTRLAPLLLLPFVENAFKHGVSETRFNSFVNIDLRLENNVLYFVISNNTDEGQMQPEQIGLGNVRRQLELMYQDYQLQVTNAAQVFTVNLTINLLSHAKI</sequence>
<dbReference type="Proteomes" id="UP000244450">
    <property type="component" value="Unassembled WGS sequence"/>
</dbReference>
<keyword evidence="3" id="KW-0418">Kinase</keyword>
<comment type="caution">
    <text evidence="3">The sequence shown here is derived from an EMBL/GenBank/DDBJ whole genome shotgun (WGS) entry which is preliminary data.</text>
</comment>
<dbReference type="InterPro" id="IPR036890">
    <property type="entry name" value="HATPase_C_sf"/>
</dbReference>
<dbReference type="OrthoDB" id="9792992at2"/>
<evidence type="ECO:0000313" key="3">
    <source>
        <dbReference type="EMBL" id="PUZ29089.1"/>
    </source>
</evidence>
<feature type="transmembrane region" description="Helical" evidence="1">
    <location>
        <begin position="116"/>
        <end position="141"/>
    </location>
</feature>
<dbReference type="PANTHER" id="PTHR34220">
    <property type="entry name" value="SENSOR HISTIDINE KINASE YPDA"/>
    <property type="match status" value="1"/>
</dbReference>